<feature type="compositionally biased region" description="Basic and acidic residues" evidence="1">
    <location>
        <begin position="735"/>
        <end position="748"/>
    </location>
</feature>
<feature type="region of interest" description="Disordered" evidence="1">
    <location>
        <begin position="707"/>
        <end position="767"/>
    </location>
</feature>
<name>A0A814THR3_9BILA</name>
<feature type="compositionally biased region" description="Pro residues" evidence="1">
    <location>
        <begin position="538"/>
        <end position="551"/>
    </location>
</feature>
<feature type="domain" description="DUF4537" evidence="3">
    <location>
        <begin position="237"/>
        <end position="324"/>
    </location>
</feature>
<feature type="region of interest" description="Disordered" evidence="1">
    <location>
        <begin position="782"/>
        <end position="820"/>
    </location>
</feature>
<organism evidence="4 5">
    <name type="scientific">Adineta steineri</name>
    <dbReference type="NCBI Taxonomy" id="433720"/>
    <lineage>
        <taxon>Eukaryota</taxon>
        <taxon>Metazoa</taxon>
        <taxon>Spiralia</taxon>
        <taxon>Gnathifera</taxon>
        <taxon>Rotifera</taxon>
        <taxon>Eurotatoria</taxon>
        <taxon>Bdelloidea</taxon>
        <taxon>Adinetida</taxon>
        <taxon>Adinetidae</taxon>
        <taxon>Adineta</taxon>
    </lineage>
</organism>
<dbReference type="SUPFAM" id="SSF53300">
    <property type="entry name" value="vWA-like"/>
    <property type="match status" value="1"/>
</dbReference>
<dbReference type="Pfam" id="PF13768">
    <property type="entry name" value="VWA_3"/>
    <property type="match status" value="1"/>
</dbReference>
<feature type="region of interest" description="Disordered" evidence="1">
    <location>
        <begin position="618"/>
        <end position="642"/>
    </location>
</feature>
<evidence type="ECO:0000259" key="3">
    <source>
        <dbReference type="Pfam" id="PF15057"/>
    </source>
</evidence>
<comment type="caution">
    <text evidence="4">The sequence shown here is derived from an EMBL/GenBank/DDBJ whole genome shotgun (WGS) entry which is preliminary data.</text>
</comment>
<feature type="region of interest" description="Disordered" evidence="1">
    <location>
        <begin position="534"/>
        <end position="588"/>
    </location>
</feature>
<feature type="compositionally biased region" description="Low complexity" evidence="1">
    <location>
        <begin position="751"/>
        <end position="761"/>
    </location>
</feature>
<reference evidence="4" key="1">
    <citation type="submission" date="2021-02" db="EMBL/GenBank/DDBJ databases">
        <authorList>
            <person name="Nowell W R."/>
        </authorList>
    </citation>
    <scope>NUCLEOTIDE SEQUENCE</scope>
</reference>
<dbReference type="Proteomes" id="UP000663845">
    <property type="component" value="Unassembled WGS sequence"/>
</dbReference>
<sequence length="876" mass="100271">MIATMNLFGSVVPNLNTTFLIDTSGSMYSCLATVREHLSAYLRVHAVDIPNPHQTLLFNLIEFNSNIRRWADRCVFWSHPSVVVADDWLRSLEPKTGTNTLGGLLTTFADTLCQQVVLITDGIPDQEPQVIINFLQHQQQEKRPCHIFYINTPSNTEQEQETVVKFLQDLALLTRGSLTIAHFSRTGSLESLAPMINYQIQDATNPLLVLDTSLPTPIGGPPMDTAVSSEIGTLLIGQECLARKDKDGYYYRGKILNQLNINQFMIEFGPRSAGGFSESDFQPTYLFDIIHYTDALMHKIQTGDFVLAPDGHEGRFVPGEVLDGFEKRASCESGSDFQPTYLFDIIHYTDALMHKIQTGDFVLAPDGHEGRFVPGEVLDGFEKRASCESGEIRPLIIHFANGKTITVKRLQEAIWIPSALYERIKFELTIPPTARQFLQNNSVAYPTKLLPGYPMPAPFPMTSDNWPFFLPNQQFQSTSPVVLVPHQNIPTSVNSHEVNNLIMISQQRPQSLMTSDELNRRVDDQIKQHWFLLDERPPSVPPPQSLPPRPPSTSSHHNHHHPHPHPHQHSHSTNSSPSPYSTRKKNVCFNDSSSVRRYSVDDLDMSRESTPLKSCLKSSIDTHQHTHTHTPSTCQKTKPDSNVMSNNISRSSSGPISIEHWHARQLKSAPAPPLPPLIPTTSLNNSARRHHLGHLYEKAQHEVKKELHQEHVQREHYKRQQAKEQSQRIQNRQQQELDKSDRIMEAKRQQRNQIIHQNHQRTQAVEEQANDRIRFKQNQYAQRSFDTTQARHSNEQKTTKDSQRRQQEEAQRNQVHHDNILCQEADRLHKDVVSRKFREEADYKAHVRRDLEEKRTDLIHDIEKRRIAWSNPTILS</sequence>
<feature type="domain" description="VWFA" evidence="2">
    <location>
        <begin position="19"/>
        <end position="176"/>
    </location>
</feature>
<dbReference type="InterPro" id="IPR032770">
    <property type="entry name" value="DUF4537"/>
</dbReference>
<dbReference type="InterPro" id="IPR002035">
    <property type="entry name" value="VWF_A"/>
</dbReference>
<protein>
    <recommendedName>
        <fullName evidence="6">VWFA domain-containing protein</fullName>
    </recommendedName>
</protein>
<dbReference type="PANTHER" id="PTHR14343">
    <property type="entry name" value="VWFA DOMAIN-CONTAINING PROTEIN"/>
    <property type="match status" value="1"/>
</dbReference>
<evidence type="ECO:0000259" key="2">
    <source>
        <dbReference type="Pfam" id="PF13768"/>
    </source>
</evidence>
<feature type="compositionally biased region" description="Polar residues" evidence="1">
    <location>
        <begin position="782"/>
        <end position="791"/>
    </location>
</feature>
<dbReference type="AlphaFoldDB" id="A0A814THR3"/>
<evidence type="ECO:0000313" key="4">
    <source>
        <dbReference type="EMBL" id="CAF1162166.1"/>
    </source>
</evidence>
<proteinExistence type="predicted"/>
<evidence type="ECO:0000313" key="5">
    <source>
        <dbReference type="Proteomes" id="UP000663845"/>
    </source>
</evidence>
<evidence type="ECO:0000256" key="1">
    <source>
        <dbReference type="SAM" id="MobiDB-lite"/>
    </source>
</evidence>
<dbReference type="PANTHER" id="PTHR14343:SF5">
    <property type="entry name" value="DUF4537 DOMAIN-CONTAINING PROTEIN"/>
    <property type="match status" value="1"/>
</dbReference>
<gene>
    <name evidence="4" type="ORF">JYZ213_LOCUS24713</name>
</gene>
<feature type="domain" description="DUF4537" evidence="3">
    <location>
        <begin position="344"/>
        <end position="423"/>
    </location>
</feature>
<feature type="compositionally biased region" description="Basic residues" evidence="1">
    <location>
        <begin position="556"/>
        <end position="570"/>
    </location>
</feature>
<dbReference type="CDD" id="cd20379">
    <property type="entry name" value="Tudor_dTUD-like"/>
    <property type="match status" value="1"/>
</dbReference>
<accession>A0A814THR3</accession>
<feature type="compositionally biased region" description="Polar residues" evidence="1">
    <location>
        <begin position="631"/>
        <end position="642"/>
    </location>
</feature>
<feature type="compositionally biased region" description="Basic and acidic residues" evidence="1">
    <location>
        <begin position="792"/>
        <end position="820"/>
    </location>
</feature>
<dbReference type="InterPro" id="IPR036465">
    <property type="entry name" value="vWFA_dom_sf"/>
</dbReference>
<dbReference type="Pfam" id="PF15057">
    <property type="entry name" value="DUF4537"/>
    <property type="match status" value="2"/>
</dbReference>
<dbReference type="Gene3D" id="3.40.50.410">
    <property type="entry name" value="von Willebrand factor, type A domain"/>
    <property type="match status" value="1"/>
</dbReference>
<dbReference type="EMBL" id="CAJNOG010000307">
    <property type="protein sequence ID" value="CAF1162166.1"/>
    <property type="molecule type" value="Genomic_DNA"/>
</dbReference>
<evidence type="ECO:0008006" key="6">
    <source>
        <dbReference type="Google" id="ProtNLM"/>
    </source>
</evidence>